<reference evidence="3" key="1">
    <citation type="submission" date="2016-06" db="EMBL/GenBank/DDBJ databases">
        <title>Parallel loss of symbiosis genes in relatives of nitrogen-fixing non-legume Parasponia.</title>
        <authorList>
            <person name="Van Velzen R."/>
            <person name="Holmer R."/>
            <person name="Bu F."/>
            <person name="Rutten L."/>
            <person name="Van Zeijl A."/>
            <person name="Liu W."/>
            <person name="Santuari L."/>
            <person name="Cao Q."/>
            <person name="Sharma T."/>
            <person name="Shen D."/>
            <person name="Roswanjaya Y."/>
            <person name="Wardhani T."/>
            <person name="Kalhor M.S."/>
            <person name="Jansen J."/>
            <person name="Van den Hoogen J."/>
            <person name="Gungor B."/>
            <person name="Hartog M."/>
            <person name="Hontelez J."/>
            <person name="Verver J."/>
            <person name="Yang W.-C."/>
            <person name="Schijlen E."/>
            <person name="Repin R."/>
            <person name="Schilthuizen M."/>
            <person name="Schranz E."/>
            <person name="Heidstra R."/>
            <person name="Miyata K."/>
            <person name="Fedorova E."/>
            <person name="Kohlen W."/>
            <person name="Bisseling T."/>
            <person name="Smit S."/>
            <person name="Geurts R."/>
        </authorList>
    </citation>
    <scope>NUCLEOTIDE SEQUENCE [LARGE SCALE GENOMIC DNA]</scope>
    <source>
        <strain evidence="3">cv. RG33-2</strain>
    </source>
</reference>
<gene>
    <name evidence="2" type="ORF">TorRG33x02_032550</name>
</gene>
<keyword evidence="3" id="KW-1185">Reference proteome</keyword>
<dbReference type="InParanoid" id="A0A2P5FTF3"/>
<dbReference type="Proteomes" id="UP000237000">
    <property type="component" value="Unassembled WGS sequence"/>
</dbReference>
<organism evidence="2 3">
    <name type="scientific">Trema orientale</name>
    <name type="common">Charcoal tree</name>
    <name type="synonym">Celtis orientalis</name>
    <dbReference type="NCBI Taxonomy" id="63057"/>
    <lineage>
        <taxon>Eukaryota</taxon>
        <taxon>Viridiplantae</taxon>
        <taxon>Streptophyta</taxon>
        <taxon>Embryophyta</taxon>
        <taxon>Tracheophyta</taxon>
        <taxon>Spermatophyta</taxon>
        <taxon>Magnoliopsida</taxon>
        <taxon>eudicotyledons</taxon>
        <taxon>Gunneridae</taxon>
        <taxon>Pentapetalae</taxon>
        <taxon>rosids</taxon>
        <taxon>fabids</taxon>
        <taxon>Rosales</taxon>
        <taxon>Cannabaceae</taxon>
        <taxon>Trema</taxon>
    </lineage>
</organism>
<accession>A0A2P5FTF3</accession>
<protein>
    <submittedName>
        <fullName evidence="2">Uncharacterized protein</fullName>
    </submittedName>
</protein>
<name>A0A2P5FTF3_TREOI</name>
<sequence>MSTLSLKIGRIQNVITSPCKHGNLGRASPKKTPLNKPPRCTKKSLHLEEESTSEVSNGKCRIISEPGFTVTAHHECHHLEYPRPGATPDIPSFACYGAKIQLMSKFTPSVIFSSMLPQMMAEIKAGVLQDSMEILTHLRDMTH</sequence>
<evidence type="ECO:0000313" key="3">
    <source>
        <dbReference type="Proteomes" id="UP000237000"/>
    </source>
</evidence>
<dbReference type="AlphaFoldDB" id="A0A2P5FTF3"/>
<evidence type="ECO:0000313" key="2">
    <source>
        <dbReference type="EMBL" id="POO01072.1"/>
    </source>
</evidence>
<comment type="caution">
    <text evidence="2">The sequence shown here is derived from an EMBL/GenBank/DDBJ whole genome shotgun (WGS) entry which is preliminary data.</text>
</comment>
<evidence type="ECO:0000256" key="1">
    <source>
        <dbReference type="SAM" id="MobiDB-lite"/>
    </source>
</evidence>
<proteinExistence type="predicted"/>
<dbReference type="EMBL" id="JXTC01000010">
    <property type="protein sequence ID" value="POO01072.1"/>
    <property type="molecule type" value="Genomic_DNA"/>
</dbReference>
<feature type="non-terminal residue" evidence="2">
    <location>
        <position position="143"/>
    </location>
</feature>
<feature type="region of interest" description="Disordered" evidence="1">
    <location>
        <begin position="20"/>
        <end position="51"/>
    </location>
</feature>